<evidence type="ECO:0008006" key="5">
    <source>
        <dbReference type="Google" id="ProtNLM"/>
    </source>
</evidence>
<proteinExistence type="predicted"/>
<dbReference type="InterPro" id="IPR029437">
    <property type="entry name" value="HPS3_N"/>
</dbReference>
<dbReference type="GO" id="GO:0005737">
    <property type="term" value="C:cytoplasm"/>
    <property type="evidence" value="ECO:0007669"/>
    <property type="project" value="TreeGrafter"/>
</dbReference>
<dbReference type="AlphaFoldDB" id="A0A9P0HPQ3"/>
<feature type="domain" description="BLOC-2 complex member HPS3 N-terminal" evidence="1">
    <location>
        <begin position="350"/>
        <end position="502"/>
    </location>
</feature>
<gene>
    <name evidence="3" type="ORF">NEZAVI_LOCUS14025</name>
</gene>
<sequence length="1097" mass="122826">MVRVVSVHHFESQTIQTCEDALAVAAAPPDRLLIAFPHHAIEVRDLASVPKKAFFFPTVDQVTYLSYCSTGSYVATIEKKISRQDKEVVYARVYTNWETSRGEDQPMRARIAGRVTPSSSQTGGDVLEMIELPSRFSKITAITPCQETGNIMIACDRVLCLFQLVTRTHDISKQRFLDFELWPVTLELSFSPSFLRMSEDVVGAMNSTSLHVFRLNKGFARASDWSSHTPKPTPKQNENVMKVKKAVEGPIDLEVLLKEVAEGGSKEMDKLGNGPIPVLALLPSLRSARENDPSRNLRVSPFKPPGSVTMGVAIKEIPANEPWAEQMTTMVESLLQLELGEWGDNLVPEKFTSLALRPLYQINRHFTGKAESSCPRLRSPSYSGLVAFNCFVCTQQEGFMYHFPVEDGEVMSLGKCISEYNFTSTVKHVLLEQSLLHAITTTGLETYTLRTINAIHINNEMEACPPVDEPVCLLGLRPFLGVVDLLLTNSYVVVLSSSNEKKLKKNSAIGDLTIYGLKLPSVESLYKEMLYVCSGHRLSCPTAYNQLLLEAHLLVRSSISVTSCNQQQPLLGQHLQLYRESCALLSDYYLTSEAEEDWEKGYKYSVMAGLSPTMVMDRLKKLEADAKEMGITINTKEGLGFFLKECLIKCDEDSSLPTGALNRLLELAQTPQPDSSCLVSTLVLQSPLLRQFSTETSIRIITRHIKESDAVDPQDCLALCVLYISRSKINDASQVLDILGENDERLINLLLKYWTLLFDSTKQMSKKCSFGKGDWDGLTLSELSVLLIEKRPKDLAIVLSSLIINLGAVKLEEILQVFLNYLPIRMSSGSSSVTYVLQIFLEKVFCGWYAEDPSWHPTPDNIAILDGLKILMRSYLSNLVVKSDLGKTSAVTKPEEKYSKEVECMFGGKRPQFLELLPPFNNSETDRKSYSTLLKLQCLLCSGWLDENVLLELVQFVSEFIPEDIGFNLLVLSQPHKAVEMIASKYPNILPQYAVDMLSTEPEWKHLIATIQSKADEESEVDKENDAKIYPQILDEVLNNLARNLSCEVFTRIVPPGKEFEGYILTCQQTAHASHLKEVIKVTGHKLMATLNMKSFT</sequence>
<reference evidence="3" key="1">
    <citation type="submission" date="2022-01" db="EMBL/GenBank/DDBJ databases">
        <authorList>
            <person name="King R."/>
        </authorList>
    </citation>
    <scope>NUCLEOTIDE SEQUENCE</scope>
</reference>
<keyword evidence="4" id="KW-1185">Reference proteome</keyword>
<dbReference type="Pfam" id="PF14763">
    <property type="entry name" value="HPS3_C"/>
    <property type="match status" value="1"/>
</dbReference>
<evidence type="ECO:0000259" key="1">
    <source>
        <dbReference type="Pfam" id="PF14761"/>
    </source>
</evidence>
<dbReference type="InterPro" id="IPR017216">
    <property type="entry name" value="HPS3"/>
</dbReference>
<dbReference type="PANTHER" id="PTHR28633:SF1">
    <property type="entry name" value="BLOC-2 COMPLEX MEMBER HPS3"/>
    <property type="match status" value="1"/>
</dbReference>
<feature type="domain" description="BLOC-2 complex member HPS3 C-terminal" evidence="2">
    <location>
        <begin position="525"/>
        <end position="704"/>
    </location>
</feature>
<dbReference type="Proteomes" id="UP001152798">
    <property type="component" value="Chromosome 6"/>
</dbReference>
<feature type="domain" description="BLOC-2 complex member HPS3 N-terminal" evidence="1">
    <location>
        <begin position="4"/>
        <end position="240"/>
    </location>
</feature>
<dbReference type="EMBL" id="OV725082">
    <property type="protein sequence ID" value="CAH1405974.1"/>
    <property type="molecule type" value="Genomic_DNA"/>
</dbReference>
<evidence type="ECO:0000259" key="2">
    <source>
        <dbReference type="Pfam" id="PF14763"/>
    </source>
</evidence>
<evidence type="ECO:0000313" key="4">
    <source>
        <dbReference type="Proteomes" id="UP001152798"/>
    </source>
</evidence>
<accession>A0A9P0HPQ3</accession>
<name>A0A9P0HPQ3_NEZVI</name>
<protein>
    <recommendedName>
        <fullName evidence="5">Hermansky-Pudlak syndrome 3 protein homolog</fullName>
    </recommendedName>
</protein>
<dbReference type="InterPro" id="IPR029438">
    <property type="entry name" value="HPS3_C"/>
</dbReference>
<dbReference type="PANTHER" id="PTHR28633">
    <property type="entry name" value="HERMANSKY-PUDLAK SYNDROME 3 PROTEIN"/>
    <property type="match status" value="1"/>
</dbReference>
<organism evidence="3 4">
    <name type="scientific">Nezara viridula</name>
    <name type="common">Southern green stink bug</name>
    <name type="synonym">Cimex viridulus</name>
    <dbReference type="NCBI Taxonomy" id="85310"/>
    <lineage>
        <taxon>Eukaryota</taxon>
        <taxon>Metazoa</taxon>
        <taxon>Ecdysozoa</taxon>
        <taxon>Arthropoda</taxon>
        <taxon>Hexapoda</taxon>
        <taxon>Insecta</taxon>
        <taxon>Pterygota</taxon>
        <taxon>Neoptera</taxon>
        <taxon>Paraneoptera</taxon>
        <taxon>Hemiptera</taxon>
        <taxon>Heteroptera</taxon>
        <taxon>Panheteroptera</taxon>
        <taxon>Pentatomomorpha</taxon>
        <taxon>Pentatomoidea</taxon>
        <taxon>Pentatomidae</taxon>
        <taxon>Pentatominae</taxon>
        <taxon>Nezara</taxon>
    </lineage>
</organism>
<evidence type="ECO:0000313" key="3">
    <source>
        <dbReference type="EMBL" id="CAH1405974.1"/>
    </source>
</evidence>
<dbReference type="Pfam" id="PF14761">
    <property type="entry name" value="HPS3_N"/>
    <property type="match status" value="2"/>
</dbReference>
<dbReference type="OrthoDB" id="10255480at2759"/>